<reference evidence="2" key="2">
    <citation type="submission" date="2020-09" db="EMBL/GenBank/DDBJ databases">
        <authorList>
            <person name="Sun Q."/>
            <person name="Zhou Y."/>
        </authorList>
    </citation>
    <scope>NUCLEOTIDE SEQUENCE</scope>
    <source>
        <strain evidence="2">CGMCC 1.15290</strain>
    </source>
</reference>
<dbReference type="PANTHER" id="PTHR38468">
    <property type="entry name" value="SLL0939 PROTEIN"/>
    <property type="match status" value="1"/>
</dbReference>
<evidence type="ECO:0000313" key="3">
    <source>
        <dbReference type="Proteomes" id="UP000627292"/>
    </source>
</evidence>
<keyword evidence="1" id="KW-0472">Membrane</keyword>
<keyword evidence="1" id="KW-0812">Transmembrane</keyword>
<dbReference type="AlphaFoldDB" id="A0A917IYX2"/>
<dbReference type="InterPro" id="IPR012427">
    <property type="entry name" value="DUF1622"/>
</dbReference>
<dbReference type="PANTHER" id="PTHR38468:SF1">
    <property type="entry name" value="SLL0939 PROTEIN"/>
    <property type="match status" value="1"/>
</dbReference>
<comment type="caution">
    <text evidence="2">The sequence shown here is derived from an EMBL/GenBank/DDBJ whole genome shotgun (WGS) entry which is preliminary data.</text>
</comment>
<protein>
    <recommendedName>
        <fullName evidence="4">DUF1622 domain-containing protein</fullName>
    </recommendedName>
</protein>
<gene>
    <name evidence="2" type="ORF">GCM10011379_28000</name>
</gene>
<dbReference type="Pfam" id="PF07784">
    <property type="entry name" value="DUF1622"/>
    <property type="match status" value="1"/>
</dbReference>
<feature type="transmembrane region" description="Helical" evidence="1">
    <location>
        <begin position="18"/>
        <end position="40"/>
    </location>
</feature>
<accession>A0A917IYX2</accession>
<dbReference type="RefSeq" id="WP_188953252.1">
    <property type="nucleotide sequence ID" value="NZ_BMIB01000003.1"/>
</dbReference>
<name>A0A917IYX2_9BACT</name>
<reference evidence="2" key="1">
    <citation type="journal article" date="2014" name="Int. J. Syst. Evol. Microbiol.">
        <title>Complete genome sequence of Corynebacterium casei LMG S-19264T (=DSM 44701T), isolated from a smear-ripened cheese.</title>
        <authorList>
            <consortium name="US DOE Joint Genome Institute (JGI-PGF)"/>
            <person name="Walter F."/>
            <person name="Albersmeier A."/>
            <person name="Kalinowski J."/>
            <person name="Ruckert C."/>
        </authorList>
    </citation>
    <scope>NUCLEOTIDE SEQUENCE</scope>
    <source>
        <strain evidence="2">CGMCC 1.15290</strain>
    </source>
</reference>
<keyword evidence="3" id="KW-1185">Reference proteome</keyword>
<dbReference type="Proteomes" id="UP000627292">
    <property type="component" value="Unassembled WGS sequence"/>
</dbReference>
<keyword evidence="1" id="KW-1133">Transmembrane helix</keyword>
<organism evidence="2 3">
    <name type="scientific">Filimonas zeae</name>
    <dbReference type="NCBI Taxonomy" id="1737353"/>
    <lineage>
        <taxon>Bacteria</taxon>
        <taxon>Pseudomonadati</taxon>
        <taxon>Bacteroidota</taxon>
        <taxon>Chitinophagia</taxon>
        <taxon>Chitinophagales</taxon>
        <taxon>Chitinophagaceae</taxon>
        <taxon>Filimonas</taxon>
    </lineage>
</organism>
<evidence type="ECO:0000256" key="1">
    <source>
        <dbReference type="SAM" id="Phobius"/>
    </source>
</evidence>
<sequence length="120" mass="13581">MDLFIQQLVHWLRFSLEIMGAMAIGVGTLVSLIQFFRWWARRQHSDFGKIRIDFARYLTLALEFQLGADILSTAIAPSWEEIGKLGAIAVIRTGLNYFLSKETNEQPAPESTVAAPDRLL</sequence>
<evidence type="ECO:0008006" key="4">
    <source>
        <dbReference type="Google" id="ProtNLM"/>
    </source>
</evidence>
<proteinExistence type="predicted"/>
<evidence type="ECO:0000313" key="2">
    <source>
        <dbReference type="EMBL" id="GGH70078.1"/>
    </source>
</evidence>
<dbReference type="EMBL" id="BMIB01000003">
    <property type="protein sequence ID" value="GGH70078.1"/>
    <property type="molecule type" value="Genomic_DNA"/>
</dbReference>